<name>A0A4S4L530_9AGAM</name>
<feature type="compositionally biased region" description="Polar residues" evidence="1">
    <location>
        <begin position="61"/>
        <end position="74"/>
    </location>
</feature>
<evidence type="ECO:0000256" key="1">
    <source>
        <dbReference type="SAM" id="MobiDB-lite"/>
    </source>
</evidence>
<keyword evidence="3" id="KW-1185">Reference proteome</keyword>
<feature type="compositionally biased region" description="Basic and acidic residues" evidence="1">
    <location>
        <begin position="553"/>
        <end position="564"/>
    </location>
</feature>
<dbReference type="EMBL" id="SGPK01000188">
    <property type="protein sequence ID" value="THH06566.1"/>
    <property type="molecule type" value="Genomic_DNA"/>
</dbReference>
<feature type="region of interest" description="Disordered" evidence="1">
    <location>
        <begin position="54"/>
        <end position="74"/>
    </location>
</feature>
<feature type="compositionally biased region" description="Polar residues" evidence="1">
    <location>
        <begin position="538"/>
        <end position="548"/>
    </location>
</feature>
<comment type="caution">
    <text evidence="2">The sequence shown here is derived from an EMBL/GenBank/DDBJ whole genome shotgun (WGS) entry which is preliminary data.</text>
</comment>
<organism evidence="2 3">
    <name type="scientific">Phellinidium pouzarii</name>
    <dbReference type="NCBI Taxonomy" id="167371"/>
    <lineage>
        <taxon>Eukaryota</taxon>
        <taxon>Fungi</taxon>
        <taxon>Dikarya</taxon>
        <taxon>Basidiomycota</taxon>
        <taxon>Agaricomycotina</taxon>
        <taxon>Agaricomycetes</taxon>
        <taxon>Hymenochaetales</taxon>
        <taxon>Hymenochaetaceae</taxon>
        <taxon>Phellinidium</taxon>
    </lineage>
</organism>
<dbReference type="AlphaFoldDB" id="A0A4S4L530"/>
<evidence type="ECO:0000313" key="2">
    <source>
        <dbReference type="EMBL" id="THH06566.1"/>
    </source>
</evidence>
<feature type="compositionally biased region" description="Basic and acidic residues" evidence="1">
    <location>
        <begin position="578"/>
        <end position="593"/>
    </location>
</feature>
<feature type="region of interest" description="Disordered" evidence="1">
    <location>
        <begin position="366"/>
        <end position="625"/>
    </location>
</feature>
<feature type="compositionally biased region" description="Basic and acidic residues" evidence="1">
    <location>
        <begin position="463"/>
        <end position="478"/>
    </location>
</feature>
<feature type="compositionally biased region" description="Basic and acidic residues" evidence="1">
    <location>
        <begin position="368"/>
        <end position="406"/>
    </location>
</feature>
<feature type="compositionally biased region" description="Low complexity" evidence="1">
    <location>
        <begin position="421"/>
        <end position="436"/>
    </location>
</feature>
<reference evidence="2 3" key="1">
    <citation type="submission" date="2019-02" db="EMBL/GenBank/DDBJ databases">
        <title>Genome sequencing of the rare red list fungi Phellinidium pouzarii.</title>
        <authorList>
            <person name="Buettner E."/>
            <person name="Kellner H."/>
        </authorList>
    </citation>
    <scope>NUCLEOTIDE SEQUENCE [LARGE SCALE GENOMIC DNA]</scope>
    <source>
        <strain evidence="2 3">DSM 108285</strain>
    </source>
</reference>
<sequence>MFSGLHSEAHNLERRRLAEPRRINALDTIDSTSGSDSDVTIYVATELPNDSLIRPEAQEGNDVTTKSTPISRASTEVCEEEPAFKPIAEAVKMPDFETNPVPGVIARDYAYHPSNIHLPRTFSPLPIYIWFLYLRNNVRALKLNFDFGKEYLELLGRDLIMLVHLNWITVEDCSWMEARNALGIGLLSIKGKHFLNYDIPLGATRPADDAPIVKHYHERFANCKNIERFRSKNTVKTYDQGYDNADRLVYGPFGQAARDHFEPQDISKLEQMYEYLCGRGSIPECGIDMLTLFEPILHCCNGFVGGRGTPYEKPYEGNTLSAEGTEEHELDIDAQLIVLENTLVYAYVLLRDQVEIDLKHKVLQAANAKKEQKQEPDVRGPDKVPEQNVKEPTDKEQGFQPREVKNSKKRTVKPNTCDDAASTAEKSTSISSSGEPSRPRTRSVVKRELLAQGQATSSTPYFSRKEKADVSSRKEKGRSTASSTHLGSKRARDEGEDDIEVSQNPVRRSTRRTRQKLDTPIAPPVPVRRAAVRKPRNNKVTPTETSMPHMSRRKQDSVLEKKPTEPTQTTPPKRVQKRMREEAGKEHASEVPKKKGKPIPVPAQSLRRSKRCAVLAQGASNSAVS</sequence>
<evidence type="ECO:0000313" key="3">
    <source>
        <dbReference type="Proteomes" id="UP000308199"/>
    </source>
</evidence>
<gene>
    <name evidence="2" type="ORF">EW145_g3994</name>
</gene>
<accession>A0A4S4L530</accession>
<proteinExistence type="predicted"/>
<protein>
    <submittedName>
        <fullName evidence="2">Uncharacterized protein</fullName>
    </submittedName>
</protein>
<dbReference type="Proteomes" id="UP000308199">
    <property type="component" value="Unassembled WGS sequence"/>
</dbReference>